<evidence type="ECO:0000256" key="3">
    <source>
        <dbReference type="ARBA" id="ARBA00022692"/>
    </source>
</evidence>
<gene>
    <name evidence="7" type="ORF">HNQ65_000572</name>
</gene>
<dbReference type="Pfam" id="PF04241">
    <property type="entry name" value="DUF423"/>
    <property type="match status" value="1"/>
</dbReference>
<comment type="subcellular location">
    <subcellularLocation>
        <location evidence="1">Membrane</location>
        <topology evidence="1">Multi-pass membrane protein</topology>
    </subcellularLocation>
</comment>
<dbReference type="PANTHER" id="PTHR43461:SF1">
    <property type="entry name" value="TRANSMEMBRANE PROTEIN 256"/>
    <property type="match status" value="1"/>
</dbReference>
<evidence type="ECO:0000256" key="1">
    <source>
        <dbReference type="ARBA" id="ARBA00004141"/>
    </source>
</evidence>
<evidence type="ECO:0000256" key="2">
    <source>
        <dbReference type="ARBA" id="ARBA00009694"/>
    </source>
</evidence>
<name>A0A7W7Y7G3_9BACT</name>
<sequence>MQPDPFRLRLTALVGFLSVVLGAKGAHGELHQKLVAAGELTHWQTAVQYHQLYSIVLLVMVLLASDKPLMKWAWRLFFAGFVLFSGSLYLLAYTRIGWLAHVTPLGGLSFMGGWLLLAMAAKGK</sequence>
<proteinExistence type="inferred from homology"/>
<evidence type="ECO:0000256" key="6">
    <source>
        <dbReference type="SAM" id="Phobius"/>
    </source>
</evidence>
<feature type="transmembrane region" description="Helical" evidence="6">
    <location>
        <begin position="98"/>
        <end position="121"/>
    </location>
</feature>
<dbReference type="AlphaFoldDB" id="A0A7W7Y7G3"/>
<keyword evidence="3 6" id="KW-0812">Transmembrane</keyword>
<dbReference type="InterPro" id="IPR006696">
    <property type="entry name" value="DUF423"/>
</dbReference>
<reference evidence="7 8" key="1">
    <citation type="submission" date="2020-08" db="EMBL/GenBank/DDBJ databases">
        <title>Genomic Encyclopedia of Type Strains, Phase IV (KMG-IV): sequencing the most valuable type-strain genomes for metagenomic binning, comparative biology and taxonomic classification.</title>
        <authorList>
            <person name="Goeker M."/>
        </authorList>
    </citation>
    <scope>NUCLEOTIDE SEQUENCE [LARGE SCALE GENOMIC DNA]</scope>
    <source>
        <strain evidence="7 8">DSM 12252</strain>
    </source>
</reference>
<evidence type="ECO:0000256" key="5">
    <source>
        <dbReference type="ARBA" id="ARBA00023136"/>
    </source>
</evidence>
<evidence type="ECO:0000256" key="4">
    <source>
        <dbReference type="ARBA" id="ARBA00022989"/>
    </source>
</evidence>
<evidence type="ECO:0000313" key="8">
    <source>
        <dbReference type="Proteomes" id="UP000590740"/>
    </source>
</evidence>
<protein>
    <submittedName>
        <fullName evidence="7">Uncharacterized membrane protein YgdD (TMEM256/DUF423 family)</fullName>
    </submittedName>
</protein>
<evidence type="ECO:0000313" key="7">
    <source>
        <dbReference type="EMBL" id="MBB5031018.1"/>
    </source>
</evidence>
<keyword evidence="5 6" id="KW-0472">Membrane</keyword>
<organism evidence="7 8">
    <name type="scientific">Prosthecobacter vanneervenii</name>
    <dbReference type="NCBI Taxonomy" id="48466"/>
    <lineage>
        <taxon>Bacteria</taxon>
        <taxon>Pseudomonadati</taxon>
        <taxon>Verrucomicrobiota</taxon>
        <taxon>Verrucomicrobiia</taxon>
        <taxon>Verrucomicrobiales</taxon>
        <taxon>Verrucomicrobiaceae</taxon>
        <taxon>Prosthecobacter</taxon>
    </lineage>
</organism>
<feature type="transmembrane region" description="Helical" evidence="6">
    <location>
        <begin position="49"/>
        <end position="65"/>
    </location>
</feature>
<accession>A0A7W7Y7G3</accession>
<dbReference type="EMBL" id="JACHIG010000001">
    <property type="protein sequence ID" value="MBB5031018.1"/>
    <property type="molecule type" value="Genomic_DNA"/>
</dbReference>
<dbReference type="Proteomes" id="UP000590740">
    <property type="component" value="Unassembled WGS sequence"/>
</dbReference>
<keyword evidence="4 6" id="KW-1133">Transmembrane helix</keyword>
<keyword evidence="8" id="KW-1185">Reference proteome</keyword>
<comment type="caution">
    <text evidence="7">The sequence shown here is derived from an EMBL/GenBank/DDBJ whole genome shotgun (WGS) entry which is preliminary data.</text>
</comment>
<feature type="transmembrane region" description="Helical" evidence="6">
    <location>
        <begin position="72"/>
        <end position="92"/>
    </location>
</feature>
<dbReference type="GO" id="GO:0005886">
    <property type="term" value="C:plasma membrane"/>
    <property type="evidence" value="ECO:0007669"/>
    <property type="project" value="TreeGrafter"/>
</dbReference>
<dbReference type="PANTHER" id="PTHR43461">
    <property type="entry name" value="TRANSMEMBRANE PROTEIN 256"/>
    <property type="match status" value="1"/>
</dbReference>
<comment type="similarity">
    <text evidence="2">Belongs to the UPF0382 family.</text>
</comment>
<dbReference type="RefSeq" id="WP_184337962.1">
    <property type="nucleotide sequence ID" value="NZ_JACHIG010000001.1"/>
</dbReference>